<dbReference type="HOGENOM" id="CLU_1729192_0_0_6"/>
<proteinExistence type="predicted"/>
<dbReference type="EMBL" id="CP002583">
    <property type="protein sequence ID" value="ADZ91186.1"/>
    <property type="molecule type" value="Genomic_DNA"/>
</dbReference>
<keyword evidence="2" id="KW-1185">Reference proteome</keyword>
<sequence length="151" mass="17322">MKLYESSTIISATPDVLWRVMSEHFQDENAQLFYIESTLPSLPSMANIKLVSKYGFRRRAIKGHVSLAEPPNKLVLSFTVSLPIFKTKEYWSISIESNNDFSSVITFSSNVNGWLTLRHIRNVSTERQLQIDNFIHTLKNKIEVVSNVQSD</sequence>
<accession>F2K2Q3</accession>
<reference evidence="1 2" key="1">
    <citation type="journal article" date="2012" name="Stand. Genomic Sci.">
        <title>Complete genome sequence of the melanogenic marine bacterium Marinomonas mediterranea type strain (MMB-1(T)).</title>
        <authorList>
            <person name="Lucas-Elio P."/>
            <person name="Goodwin L."/>
            <person name="Woyke T."/>
            <person name="Pitluck S."/>
            <person name="Nolan M."/>
            <person name="Kyrpides N.C."/>
            <person name="Detter J.C."/>
            <person name="Copeland A."/>
            <person name="Teshima H."/>
            <person name="Bruce D."/>
            <person name="Detter C."/>
            <person name="Tapia R."/>
            <person name="Han S."/>
            <person name="Land M.L."/>
            <person name="Ivanova N."/>
            <person name="Mikhailova N."/>
            <person name="Johnston A.W."/>
            <person name="Sanchez-Amat A."/>
        </authorList>
    </citation>
    <scope>NUCLEOTIDE SEQUENCE [LARGE SCALE GENOMIC DNA]</scope>
    <source>
        <strain evidence="2">ATCC 700492 / JCM 21426 / NBRC 103028 / MMB-1</strain>
    </source>
</reference>
<dbReference type="STRING" id="717774.Marme_1937"/>
<evidence type="ECO:0000313" key="2">
    <source>
        <dbReference type="Proteomes" id="UP000001062"/>
    </source>
</evidence>
<evidence type="ECO:0000313" key="1">
    <source>
        <dbReference type="EMBL" id="ADZ91186.1"/>
    </source>
</evidence>
<dbReference type="RefSeq" id="WP_013661091.1">
    <property type="nucleotide sequence ID" value="NC_015276.1"/>
</dbReference>
<dbReference type="Proteomes" id="UP000001062">
    <property type="component" value="Chromosome"/>
</dbReference>
<organism evidence="1 2">
    <name type="scientific">Marinomonas mediterranea (strain ATCC 700492 / JCM 21426 / NBRC 103028 / MMB-1)</name>
    <dbReference type="NCBI Taxonomy" id="717774"/>
    <lineage>
        <taxon>Bacteria</taxon>
        <taxon>Pseudomonadati</taxon>
        <taxon>Pseudomonadota</taxon>
        <taxon>Gammaproteobacteria</taxon>
        <taxon>Oceanospirillales</taxon>
        <taxon>Oceanospirillaceae</taxon>
        <taxon>Marinomonas</taxon>
    </lineage>
</organism>
<dbReference type="AlphaFoldDB" id="F2K2Q3"/>
<gene>
    <name evidence="1" type="ordered locus">Marme_1937</name>
</gene>
<protein>
    <recommendedName>
        <fullName evidence="3">Polyketide cyclase/dehydrase</fullName>
    </recommendedName>
</protein>
<dbReference type="OrthoDB" id="9834628at2"/>
<evidence type="ECO:0008006" key="3">
    <source>
        <dbReference type="Google" id="ProtNLM"/>
    </source>
</evidence>
<dbReference type="KEGG" id="mme:Marme_1937"/>
<dbReference type="PATRIC" id="fig|717774.3.peg.1997"/>
<name>F2K2Q3_MARM1</name>